<dbReference type="InterPro" id="IPR036390">
    <property type="entry name" value="WH_DNA-bd_sf"/>
</dbReference>
<organism evidence="6 7">
    <name type="scientific">Luteibacter sahnii</name>
    <dbReference type="NCBI Taxonomy" id="3021977"/>
    <lineage>
        <taxon>Bacteria</taxon>
        <taxon>Pseudomonadati</taxon>
        <taxon>Pseudomonadota</taxon>
        <taxon>Gammaproteobacteria</taxon>
        <taxon>Lysobacterales</taxon>
        <taxon>Rhodanobacteraceae</taxon>
        <taxon>Luteibacter</taxon>
    </lineage>
</organism>
<dbReference type="PANTHER" id="PTHR30126:SF91">
    <property type="entry name" value="LYSR FAMILY TRANSCRIPTIONAL REGULATOR"/>
    <property type="match status" value="1"/>
</dbReference>
<dbReference type="SUPFAM" id="SSF53850">
    <property type="entry name" value="Periplasmic binding protein-like II"/>
    <property type="match status" value="1"/>
</dbReference>
<evidence type="ECO:0000259" key="5">
    <source>
        <dbReference type="PROSITE" id="PS50931"/>
    </source>
</evidence>
<evidence type="ECO:0000256" key="4">
    <source>
        <dbReference type="ARBA" id="ARBA00023163"/>
    </source>
</evidence>
<keyword evidence="2" id="KW-0805">Transcription regulation</keyword>
<evidence type="ECO:0000256" key="3">
    <source>
        <dbReference type="ARBA" id="ARBA00023125"/>
    </source>
</evidence>
<keyword evidence="3" id="KW-0238">DNA-binding</keyword>
<dbReference type="Gene3D" id="3.40.190.290">
    <property type="match status" value="1"/>
</dbReference>
<gene>
    <name evidence="6" type="ORF">P3W24_09010</name>
</gene>
<evidence type="ECO:0000313" key="7">
    <source>
        <dbReference type="Proteomes" id="UP001528850"/>
    </source>
</evidence>
<dbReference type="Pfam" id="PF00126">
    <property type="entry name" value="HTH_1"/>
    <property type="match status" value="1"/>
</dbReference>
<dbReference type="PANTHER" id="PTHR30126">
    <property type="entry name" value="HTH-TYPE TRANSCRIPTIONAL REGULATOR"/>
    <property type="match status" value="1"/>
</dbReference>
<evidence type="ECO:0000256" key="2">
    <source>
        <dbReference type="ARBA" id="ARBA00023015"/>
    </source>
</evidence>
<comment type="caution">
    <text evidence="6">The sequence shown here is derived from an EMBL/GenBank/DDBJ whole genome shotgun (WGS) entry which is preliminary data.</text>
</comment>
<dbReference type="InterPro" id="IPR005119">
    <property type="entry name" value="LysR_subst-bd"/>
</dbReference>
<evidence type="ECO:0000313" key="6">
    <source>
        <dbReference type="EMBL" id="MDF4025101.1"/>
    </source>
</evidence>
<dbReference type="Pfam" id="PF03466">
    <property type="entry name" value="LysR_substrate"/>
    <property type="match status" value="1"/>
</dbReference>
<dbReference type="Proteomes" id="UP001528850">
    <property type="component" value="Unassembled WGS sequence"/>
</dbReference>
<reference evidence="6 7" key="1">
    <citation type="journal article" date="2024" name="Curr. Microbiol.">
        <title>Luteibacter sahnii sp. nov., A Novel Yellow-Colored Xanthomonadin Pigment Producing Probiotic Bacterium from Healthy Rice Seed Microbiome.</title>
        <authorList>
            <person name="Jaiswal G."/>
            <person name="Rana R."/>
            <person name="Nayak P.K."/>
            <person name="Chouhan R."/>
            <person name="Gandhi S.G."/>
            <person name="Patel H.K."/>
            <person name="Patil P.B."/>
        </authorList>
    </citation>
    <scope>NUCLEOTIDE SEQUENCE [LARGE SCALE GENOMIC DNA]</scope>
    <source>
        <strain evidence="6 7">PPL201</strain>
    </source>
</reference>
<dbReference type="PROSITE" id="PS50931">
    <property type="entry name" value="HTH_LYSR"/>
    <property type="match status" value="1"/>
</dbReference>
<dbReference type="EMBL" id="JARJJS010000002">
    <property type="protein sequence ID" value="MDF4025101.1"/>
    <property type="molecule type" value="Genomic_DNA"/>
</dbReference>
<dbReference type="SUPFAM" id="SSF46785">
    <property type="entry name" value="Winged helix' DNA-binding domain"/>
    <property type="match status" value="1"/>
</dbReference>
<dbReference type="InterPro" id="IPR036388">
    <property type="entry name" value="WH-like_DNA-bd_sf"/>
</dbReference>
<keyword evidence="4" id="KW-0804">Transcription</keyword>
<protein>
    <submittedName>
        <fullName evidence="6">LysR family transcriptional regulator</fullName>
    </submittedName>
</protein>
<comment type="similarity">
    <text evidence="1">Belongs to the LysR transcriptional regulatory family.</text>
</comment>
<accession>A0ABT6BAH7</accession>
<sequence length="259" mass="28007">MAAADHGSFSAAARALGKTQSLVSYSVKRMEDQLGVTLFDRSAYRPSITVAGSTLLARARRICNEVNVFQAVSRELAAGAETEVRLAVDAMFPMCDLYRALKAFRLAWPDVSPRVIMHNEGGAASEVMDHEATLGLLDGTSQIHLELDVVTVAPAPVIAVVSAHHPLATIAKEVRSEDLTDHVQIALFDPDARGGGRRRCVRPTSGTSTILARPRHAPRRVGMGRDAATLGDRRSCVRKARRTGVHVVEIRSHAVDFRG</sequence>
<name>A0ABT6BAH7_9GAMM</name>
<dbReference type="Gene3D" id="1.10.10.10">
    <property type="entry name" value="Winged helix-like DNA-binding domain superfamily/Winged helix DNA-binding domain"/>
    <property type="match status" value="1"/>
</dbReference>
<proteinExistence type="inferred from homology"/>
<dbReference type="InterPro" id="IPR000847">
    <property type="entry name" value="LysR_HTH_N"/>
</dbReference>
<keyword evidence="7" id="KW-1185">Reference proteome</keyword>
<dbReference type="PRINTS" id="PR00039">
    <property type="entry name" value="HTHLYSR"/>
</dbReference>
<feature type="domain" description="HTH lysR-type" evidence="5">
    <location>
        <begin position="1"/>
        <end position="49"/>
    </location>
</feature>
<evidence type="ECO:0000256" key="1">
    <source>
        <dbReference type="ARBA" id="ARBA00009437"/>
    </source>
</evidence>